<dbReference type="Gene3D" id="3.30.420.10">
    <property type="entry name" value="Ribonuclease H-like superfamily/Ribonuclease H"/>
    <property type="match status" value="1"/>
</dbReference>
<name>A0AA38SP13_9ASTR</name>
<evidence type="ECO:0000313" key="1">
    <source>
        <dbReference type="EMBL" id="KAJ9539371.1"/>
    </source>
</evidence>
<dbReference type="EMBL" id="JARYMX010000008">
    <property type="protein sequence ID" value="KAJ9539371.1"/>
    <property type="molecule type" value="Genomic_DNA"/>
</dbReference>
<dbReference type="Proteomes" id="UP001172457">
    <property type="component" value="Chromosome 8"/>
</dbReference>
<dbReference type="PANTHER" id="PTHR35046:SF9">
    <property type="entry name" value="RNA-DIRECTED DNA POLYMERASE"/>
    <property type="match status" value="1"/>
</dbReference>
<dbReference type="AlphaFoldDB" id="A0AA38SP13"/>
<dbReference type="InterPro" id="IPR036397">
    <property type="entry name" value="RNaseH_sf"/>
</dbReference>
<accession>A0AA38SP13</accession>
<evidence type="ECO:0000313" key="2">
    <source>
        <dbReference type="Proteomes" id="UP001172457"/>
    </source>
</evidence>
<dbReference type="GO" id="GO:0003676">
    <property type="term" value="F:nucleic acid binding"/>
    <property type="evidence" value="ECO:0007669"/>
    <property type="project" value="InterPro"/>
</dbReference>
<reference evidence="1" key="1">
    <citation type="submission" date="2023-03" db="EMBL/GenBank/DDBJ databases">
        <title>Chromosome-scale reference genome and RAD-based genetic map of yellow starthistle (Centaurea solstitialis) reveal putative structural variation and QTLs associated with invader traits.</title>
        <authorList>
            <person name="Reatini B."/>
            <person name="Cang F.A."/>
            <person name="Jiang Q."/>
            <person name="Mckibben M.T.W."/>
            <person name="Barker M.S."/>
            <person name="Rieseberg L.H."/>
            <person name="Dlugosch K.M."/>
        </authorList>
    </citation>
    <scope>NUCLEOTIDE SEQUENCE</scope>
    <source>
        <strain evidence="1">CAN-66</strain>
        <tissue evidence="1">Leaf</tissue>
    </source>
</reference>
<dbReference type="PANTHER" id="PTHR35046">
    <property type="entry name" value="ZINC KNUCKLE (CCHC-TYPE) FAMILY PROTEIN"/>
    <property type="match status" value="1"/>
</dbReference>
<organism evidence="1 2">
    <name type="scientific">Centaurea solstitialis</name>
    <name type="common">yellow star-thistle</name>
    <dbReference type="NCBI Taxonomy" id="347529"/>
    <lineage>
        <taxon>Eukaryota</taxon>
        <taxon>Viridiplantae</taxon>
        <taxon>Streptophyta</taxon>
        <taxon>Embryophyta</taxon>
        <taxon>Tracheophyta</taxon>
        <taxon>Spermatophyta</taxon>
        <taxon>Magnoliopsida</taxon>
        <taxon>eudicotyledons</taxon>
        <taxon>Gunneridae</taxon>
        <taxon>Pentapetalae</taxon>
        <taxon>asterids</taxon>
        <taxon>campanulids</taxon>
        <taxon>Asterales</taxon>
        <taxon>Asteraceae</taxon>
        <taxon>Carduoideae</taxon>
        <taxon>Cardueae</taxon>
        <taxon>Centaureinae</taxon>
        <taxon>Centaurea</taxon>
    </lineage>
</organism>
<evidence type="ECO:0008006" key="3">
    <source>
        <dbReference type="Google" id="ProtNLM"/>
    </source>
</evidence>
<proteinExistence type="predicted"/>
<dbReference type="SUPFAM" id="SSF53098">
    <property type="entry name" value="Ribonuclease H-like"/>
    <property type="match status" value="1"/>
</dbReference>
<sequence length="128" mass="14713">MTADRSTTEKVESAKPMLMITGEPSKKKWTDIYTKKYVETKSAHFLPIQESSSADKLADIFVREIVRLHGVPVSIVSDRDTRFTSRFWRGSRRRWVLNSISVPLSTPRRMVRVSVPSRRSRICSEPAC</sequence>
<keyword evidence="2" id="KW-1185">Reference proteome</keyword>
<protein>
    <recommendedName>
        <fullName evidence="3">Integrase catalytic domain-containing protein</fullName>
    </recommendedName>
</protein>
<gene>
    <name evidence="1" type="ORF">OSB04_032104</name>
</gene>
<comment type="caution">
    <text evidence="1">The sequence shown here is derived from an EMBL/GenBank/DDBJ whole genome shotgun (WGS) entry which is preliminary data.</text>
</comment>
<dbReference type="InterPro" id="IPR012337">
    <property type="entry name" value="RNaseH-like_sf"/>
</dbReference>